<keyword evidence="2" id="KW-1185">Reference proteome</keyword>
<organism evidence="1 2">
    <name type="scientific">Novosphingobium silvae</name>
    <dbReference type="NCBI Taxonomy" id="2692619"/>
    <lineage>
        <taxon>Bacteria</taxon>
        <taxon>Pseudomonadati</taxon>
        <taxon>Pseudomonadota</taxon>
        <taxon>Alphaproteobacteria</taxon>
        <taxon>Sphingomonadales</taxon>
        <taxon>Sphingomonadaceae</taxon>
        <taxon>Novosphingobium</taxon>
    </lineage>
</organism>
<gene>
    <name evidence="1" type="ORF">GR702_13250</name>
</gene>
<reference evidence="1 2" key="1">
    <citation type="submission" date="2019-12" db="EMBL/GenBank/DDBJ databases">
        <authorList>
            <person name="Feng G."/>
            <person name="Zhu H."/>
        </authorList>
    </citation>
    <scope>NUCLEOTIDE SEQUENCE [LARGE SCALE GENOMIC DNA]</scope>
    <source>
        <strain evidence="1 2">FGD1</strain>
    </source>
</reference>
<dbReference type="Proteomes" id="UP000465810">
    <property type="component" value="Unassembled WGS sequence"/>
</dbReference>
<sequence>MSVVTWQEAEDTLTAAVEYLGAMPDRERAFLAAGQRTAWPAIVRDLQSDYADVEASPSPQLTRRCANLVERMLTGERPLANAIPEGHRPLVGRVIVMKRWPGPDGFGWDHVFRSQRGELYNLARGAVLPTTSDGMRKAYERAIGRLAVALDRVAVGN</sequence>
<comment type="caution">
    <text evidence="1">The sequence shown here is derived from an EMBL/GenBank/DDBJ whole genome shotgun (WGS) entry which is preliminary data.</text>
</comment>
<protein>
    <submittedName>
        <fullName evidence="1">Uncharacterized protein</fullName>
    </submittedName>
</protein>
<dbReference type="RefSeq" id="WP_160986359.1">
    <property type="nucleotide sequence ID" value="NZ_WVTD01000009.1"/>
</dbReference>
<accession>A0A7X4GHG7</accession>
<proteinExistence type="predicted"/>
<dbReference type="EMBL" id="WVTD01000009">
    <property type="protein sequence ID" value="MYL98730.1"/>
    <property type="molecule type" value="Genomic_DNA"/>
</dbReference>
<evidence type="ECO:0000313" key="2">
    <source>
        <dbReference type="Proteomes" id="UP000465810"/>
    </source>
</evidence>
<dbReference type="AlphaFoldDB" id="A0A7X4GHG7"/>
<name>A0A7X4GHG7_9SPHN</name>
<evidence type="ECO:0000313" key="1">
    <source>
        <dbReference type="EMBL" id="MYL98730.1"/>
    </source>
</evidence>